<dbReference type="AlphaFoldDB" id="A0A9W8ZS41"/>
<comment type="caution">
    <text evidence="6">The sequence shown here is derived from an EMBL/GenBank/DDBJ whole genome shotgun (WGS) entry which is preliminary data.</text>
</comment>
<sequence>MVELTSTGSQDVNSKKEATEKQVVEAMVVPAEDEFEEEEDHQQEDIEANSQQQSSNFPDGGSRAWLVVLGVFQTYYEQTLLQEHSPSTIAWIGSLQYALILLPALFQGRLSELGIIKVPLLGGSILMIVCTFLVAQCTKYWHFVLCQGVGLGIGCGMVFMPAMGIIGQWFSKKQGLAMGLTALGSSIGGTVFPIAFQKLIPRVGFSWTMRILGFIMLLALIIPNITLTRRLPLRNVSGGLFNFKAFKNPPFLTYAIAAFTGFLGLYTVPTYIELSALAVGVSPNIAIYLVAIANAGAGLGSFFAVIMMDRIGALNFLAPTTLIAGVLSFLWPFSRTDASSIVIAALYGFMCGSFVSGLSVHVDKLGELSDSGRYTGMIMTVGAAGALCGMPISGAINQLTEDFKIVGYYAGSTTVVSVGFMVLTRLLVLKKLRGKF</sequence>
<keyword evidence="4" id="KW-0472">Membrane</keyword>
<feature type="transmembrane region" description="Helical" evidence="4">
    <location>
        <begin position="374"/>
        <end position="396"/>
    </location>
</feature>
<feature type="transmembrane region" description="Helical" evidence="4">
    <location>
        <begin position="251"/>
        <end position="272"/>
    </location>
</feature>
<dbReference type="GO" id="GO:0022857">
    <property type="term" value="F:transmembrane transporter activity"/>
    <property type="evidence" value="ECO:0007669"/>
    <property type="project" value="InterPro"/>
</dbReference>
<dbReference type="InterPro" id="IPR020846">
    <property type="entry name" value="MFS_dom"/>
</dbReference>
<feature type="transmembrane region" description="Helical" evidence="4">
    <location>
        <begin position="118"/>
        <end position="135"/>
    </location>
</feature>
<feature type="compositionally biased region" description="Polar residues" evidence="3">
    <location>
        <begin position="1"/>
        <end position="12"/>
    </location>
</feature>
<dbReference type="InterPro" id="IPR050327">
    <property type="entry name" value="Proton-linked_MCT"/>
</dbReference>
<evidence type="ECO:0000256" key="4">
    <source>
        <dbReference type="SAM" id="Phobius"/>
    </source>
</evidence>
<dbReference type="PANTHER" id="PTHR11360">
    <property type="entry name" value="MONOCARBOXYLATE TRANSPORTER"/>
    <property type="match status" value="1"/>
</dbReference>
<keyword evidence="4" id="KW-1133">Transmembrane helix</keyword>
<dbReference type="InterPro" id="IPR036259">
    <property type="entry name" value="MFS_trans_sf"/>
</dbReference>
<feature type="region of interest" description="Disordered" evidence="3">
    <location>
        <begin position="1"/>
        <end position="57"/>
    </location>
</feature>
<organism evidence="6 7">
    <name type="scientific">Lentinula lateritia</name>
    <dbReference type="NCBI Taxonomy" id="40482"/>
    <lineage>
        <taxon>Eukaryota</taxon>
        <taxon>Fungi</taxon>
        <taxon>Dikarya</taxon>
        <taxon>Basidiomycota</taxon>
        <taxon>Agaricomycotina</taxon>
        <taxon>Agaricomycetes</taxon>
        <taxon>Agaricomycetidae</taxon>
        <taxon>Agaricales</taxon>
        <taxon>Marasmiineae</taxon>
        <taxon>Omphalotaceae</taxon>
        <taxon>Lentinula</taxon>
    </lineage>
</organism>
<accession>A0A9W8ZS41</accession>
<feature type="domain" description="Major facilitator superfamily (MFS) profile" evidence="5">
    <location>
        <begin position="250"/>
        <end position="436"/>
    </location>
</feature>
<feature type="transmembrane region" description="Helical" evidence="4">
    <location>
        <begin position="339"/>
        <end position="362"/>
    </location>
</feature>
<gene>
    <name evidence="6" type="ORF">C8J55DRAFT_591631</name>
</gene>
<dbReference type="GO" id="GO:0016020">
    <property type="term" value="C:membrane"/>
    <property type="evidence" value="ECO:0007669"/>
    <property type="project" value="UniProtKB-SubCell"/>
</dbReference>
<dbReference type="SUPFAM" id="SSF103473">
    <property type="entry name" value="MFS general substrate transporter"/>
    <property type="match status" value="1"/>
</dbReference>
<name>A0A9W8ZS41_9AGAR</name>
<feature type="compositionally biased region" description="Acidic residues" evidence="3">
    <location>
        <begin position="31"/>
        <end position="47"/>
    </location>
</feature>
<comment type="similarity">
    <text evidence="2">Belongs to the major facilitator superfamily. Monocarboxylate porter (TC 2.A.1.13) family.</text>
</comment>
<evidence type="ECO:0000256" key="1">
    <source>
        <dbReference type="ARBA" id="ARBA00004141"/>
    </source>
</evidence>
<proteinExistence type="inferred from homology"/>
<feature type="transmembrane region" description="Helical" evidence="4">
    <location>
        <begin position="175"/>
        <end position="195"/>
    </location>
</feature>
<feature type="compositionally biased region" description="Basic and acidic residues" evidence="3">
    <location>
        <begin position="13"/>
        <end position="23"/>
    </location>
</feature>
<reference evidence="6" key="1">
    <citation type="submission" date="2022-08" db="EMBL/GenBank/DDBJ databases">
        <authorList>
            <consortium name="DOE Joint Genome Institute"/>
            <person name="Min B."/>
            <person name="Riley R."/>
            <person name="Sierra-Patev S."/>
            <person name="Naranjo-Ortiz M."/>
            <person name="Looney B."/>
            <person name="Konkel Z."/>
            <person name="Slot J.C."/>
            <person name="Sakamoto Y."/>
            <person name="Steenwyk J.L."/>
            <person name="Rokas A."/>
            <person name="Carro J."/>
            <person name="Camarero S."/>
            <person name="Ferreira P."/>
            <person name="Molpeceres G."/>
            <person name="Ruiz-Duenas F.J."/>
            <person name="Serrano A."/>
            <person name="Henrissat B."/>
            <person name="Drula E."/>
            <person name="Hughes K.W."/>
            <person name="Mata J.L."/>
            <person name="Ishikawa N.K."/>
            <person name="Vargas-Isla R."/>
            <person name="Ushijima S."/>
            <person name="Smith C.A."/>
            <person name="Ahrendt S."/>
            <person name="Andreopoulos W."/>
            <person name="He G."/>
            <person name="Labutti K."/>
            <person name="Lipzen A."/>
            <person name="Ng V."/>
            <person name="Sandor L."/>
            <person name="Barry K."/>
            <person name="Martinez A.T."/>
            <person name="Xiao Y."/>
            <person name="Gibbons J.G."/>
            <person name="Terashima K."/>
            <person name="Hibbett D.S."/>
            <person name="Grigoriev I.V."/>
        </authorList>
    </citation>
    <scope>NUCLEOTIDE SEQUENCE</scope>
    <source>
        <strain evidence="6">Sp2 HRB7682 ss15</strain>
    </source>
</reference>
<feature type="transmembrane region" description="Helical" evidence="4">
    <location>
        <begin position="313"/>
        <end position="333"/>
    </location>
</feature>
<dbReference type="Proteomes" id="UP001150238">
    <property type="component" value="Unassembled WGS sequence"/>
</dbReference>
<dbReference type="InterPro" id="IPR011701">
    <property type="entry name" value="MFS"/>
</dbReference>
<evidence type="ECO:0000313" key="7">
    <source>
        <dbReference type="Proteomes" id="UP001150238"/>
    </source>
</evidence>
<comment type="subcellular location">
    <subcellularLocation>
        <location evidence="1">Membrane</location>
        <topology evidence="1">Multi-pass membrane protein</topology>
    </subcellularLocation>
</comment>
<evidence type="ECO:0000313" key="6">
    <source>
        <dbReference type="EMBL" id="KAJ4464198.1"/>
    </source>
</evidence>
<dbReference type="Pfam" id="PF07690">
    <property type="entry name" value="MFS_1"/>
    <property type="match status" value="2"/>
</dbReference>
<evidence type="ECO:0000259" key="5">
    <source>
        <dbReference type="PROSITE" id="PS50850"/>
    </source>
</evidence>
<feature type="transmembrane region" description="Helical" evidence="4">
    <location>
        <begin position="141"/>
        <end position="163"/>
    </location>
</feature>
<dbReference type="Gene3D" id="1.20.1250.20">
    <property type="entry name" value="MFS general substrate transporter like domains"/>
    <property type="match status" value="2"/>
</dbReference>
<protein>
    <submittedName>
        <fullName evidence="6">MFS general substrate transporter</fullName>
    </submittedName>
</protein>
<dbReference type="EMBL" id="JANVFS010000061">
    <property type="protein sequence ID" value="KAJ4464198.1"/>
    <property type="molecule type" value="Genomic_DNA"/>
</dbReference>
<feature type="transmembrane region" description="Helical" evidence="4">
    <location>
        <begin position="207"/>
        <end position="227"/>
    </location>
</feature>
<evidence type="ECO:0000256" key="2">
    <source>
        <dbReference type="ARBA" id="ARBA00006727"/>
    </source>
</evidence>
<keyword evidence="4" id="KW-0812">Transmembrane</keyword>
<evidence type="ECO:0000256" key="3">
    <source>
        <dbReference type="SAM" id="MobiDB-lite"/>
    </source>
</evidence>
<feature type="compositionally biased region" description="Polar residues" evidence="3">
    <location>
        <begin position="48"/>
        <end position="57"/>
    </location>
</feature>
<dbReference type="PROSITE" id="PS50850">
    <property type="entry name" value="MFS"/>
    <property type="match status" value="1"/>
</dbReference>
<dbReference type="PANTHER" id="PTHR11360:SF234">
    <property type="entry name" value="MFS-TYPE TRANSPORTER DBAD-RELATED"/>
    <property type="match status" value="1"/>
</dbReference>
<feature type="transmembrane region" description="Helical" evidence="4">
    <location>
        <begin position="284"/>
        <end position="306"/>
    </location>
</feature>
<reference evidence="6" key="2">
    <citation type="journal article" date="2023" name="Proc. Natl. Acad. Sci. U.S.A.">
        <title>A global phylogenomic analysis of the shiitake genus Lentinula.</title>
        <authorList>
            <person name="Sierra-Patev S."/>
            <person name="Min B."/>
            <person name="Naranjo-Ortiz M."/>
            <person name="Looney B."/>
            <person name="Konkel Z."/>
            <person name="Slot J.C."/>
            <person name="Sakamoto Y."/>
            <person name="Steenwyk J.L."/>
            <person name="Rokas A."/>
            <person name="Carro J."/>
            <person name="Camarero S."/>
            <person name="Ferreira P."/>
            <person name="Molpeceres G."/>
            <person name="Ruiz-Duenas F.J."/>
            <person name="Serrano A."/>
            <person name="Henrissat B."/>
            <person name="Drula E."/>
            <person name="Hughes K.W."/>
            <person name="Mata J.L."/>
            <person name="Ishikawa N.K."/>
            <person name="Vargas-Isla R."/>
            <person name="Ushijima S."/>
            <person name="Smith C.A."/>
            <person name="Donoghue J."/>
            <person name="Ahrendt S."/>
            <person name="Andreopoulos W."/>
            <person name="He G."/>
            <person name="LaButti K."/>
            <person name="Lipzen A."/>
            <person name="Ng V."/>
            <person name="Riley R."/>
            <person name="Sandor L."/>
            <person name="Barry K."/>
            <person name="Martinez A.T."/>
            <person name="Xiao Y."/>
            <person name="Gibbons J.G."/>
            <person name="Terashima K."/>
            <person name="Grigoriev I.V."/>
            <person name="Hibbett D."/>
        </authorList>
    </citation>
    <scope>NUCLEOTIDE SEQUENCE</scope>
    <source>
        <strain evidence="6">Sp2 HRB7682 ss15</strain>
    </source>
</reference>
<feature type="transmembrane region" description="Helical" evidence="4">
    <location>
        <begin position="408"/>
        <end position="428"/>
    </location>
</feature>